<feature type="compositionally biased region" description="Basic and acidic residues" evidence="1">
    <location>
        <begin position="91"/>
        <end position="103"/>
    </location>
</feature>
<name>A0A060SLR7_PYCCI</name>
<keyword evidence="3" id="KW-1185">Reference proteome</keyword>
<reference evidence="2" key="1">
    <citation type="submission" date="2014-01" db="EMBL/GenBank/DDBJ databases">
        <title>The genome of the white-rot fungus Pycnoporus cinnabarinus: a basidiomycete model with a versatile arsenal for lignocellulosic biomass breakdown.</title>
        <authorList>
            <person name="Levasseur A."/>
            <person name="Lomascolo A."/>
            <person name="Ruiz-Duenas F.J."/>
            <person name="Uzan E."/>
            <person name="Piumi F."/>
            <person name="Kues U."/>
            <person name="Ram A.F.J."/>
            <person name="Murat C."/>
            <person name="Haon M."/>
            <person name="Benoit I."/>
            <person name="Arfi Y."/>
            <person name="Chevret D."/>
            <person name="Drula E."/>
            <person name="Kwon M.J."/>
            <person name="Gouret P."/>
            <person name="Lesage-Meessen L."/>
            <person name="Lombard V."/>
            <person name="Mariette J."/>
            <person name="Noirot C."/>
            <person name="Park J."/>
            <person name="Patyshakuliyeva A."/>
            <person name="Wieneger R.A.B."/>
            <person name="Wosten H.A.B."/>
            <person name="Martin F."/>
            <person name="Coutinho P.M."/>
            <person name="de Vries R."/>
            <person name="Martinez A.T."/>
            <person name="Klopp C."/>
            <person name="Pontarotti P."/>
            <person name="Henrissat B."/>
            <person name="Record E."/>
        </authorList>
    </citation>
    <scope>NUCLEOTIDE SEQUENCE [LARGE SCALE GENOMIC DNA]</scope>
    <source>
        <strain evidence="2">BRFM137</strain>
    </source>
</reference>
<evidence type="ECO:0000256" key="1">
    <source>
        <dbReference type="SAM" id="MobiDB-lite"/>
    </source>
</evidence>
<dbReference type="OMA" id="ACEAKHI"/>
<protein>
    <submittedName>
        <fullName evidence="2">Uncharacterized protein</fullName>
    </submittedName>
</protein>
<comment type="caution">
    <text evidence="2">The sequence shown here is derived from an EMBL/GenBank/DDBJ whole genome shotgun (WGS) entry which is preliminary data.</text>
</comment>
<dbReference type="OrthoDB" id="3235454at2759"/>
<accession>A0A060SLR7</accession>
<gene>
    <name evidence="2" type="ORF">BN946_scf184823.g16</name>
</gene>
<sequence>MAAVAAQMQSSWEKKRKEKEAKFLQSSKAELDKCVAARLEEFGVAVAQMNGAYDKFVEEYARVDDQIRKLWLQLQHEQQKLSTLSERKHKAMVDNDRERERGQVKGMAITKKAVEDFGKLIASLEEL</sequence>
<evidence type="ECO:0000313" key="3">
    <source>
        <dbReference type="Proteomes" id="UP000029665"/>
    </source>
</evidence>
<feature type="region of interest" description="Disordered" evidence="1">
    <location>
        <begin position="83"/>
        <end position="103"/>
    </location>
</feature>
<dbReference type="AlphaFoldDB" id="A0A060SLR7"/>
<proteinExistence type="predicted"/>
<evidence type="ECO:0000313" key="2">
    <source>
        <dbReference type="EMBL" id="CDO75462.1"/>
    </source>
</evidence>
<organism evidence="2 3">
    <name type="scientific">Pycnoporus cinnabarinus</name>
    <name type="common">Cinnabar-red polypore</name>
    <name type="synonym">Trametes cinnabarina</name>
    <dbReference type="NCBI Taxonomy" id="5643"/>
    <lineage>
        <taxon>Eukaryota</taxon>
        <taxon>Fungi</taxon>
        <taxon>Dikarya</taxon>
        <taxon>Basidiomycota</taxon>
        <taxon>Agaricomycotina</taxon>
        <taxon>Agaricomycetes</taxon>
        <taxon>Polyporales</taxon>
        <taxon>Polyporaceae</taxon>
        <taxon>Trametes</taxon>
    </lineage>
</organism>
<dbReference type="HOGENOM" id="CLU_132753_0_0_1"/>
<dbReference type="EMBL" id="CCBP010000273">
    <property type="protein sequence ID" value="CDO75462.1"/>
    <property type="molecule type" value="Genomic_DNA"/>
</dbReference>
<dbReference type="Proteomes" id="UP000029665">
    <property type="component" value="Unassembled WGS sequence"/>
</dbReference>